<accession>A0A1B1ALV3</accession>
<sequence>MTLVFIAAVLAGTAHAATVRNTDNVSYRVIVCDEGCRRSHDNADRRDFWLAPGESRAFPCYDRCFVGIFRNGAPPSLADMAAGGNDGFFRGDEAAEIVDGQVRRRR</sequence>
<organism evidence="2 3">
    <name type="scientific">Candidatus Viadribacter manganicus</name>
    <dbReference type="NCBI Taxonomy" id="1759059"/>
    <lineage>
        <taxon>Bacteria</taxon>
        <taxon>Pseudomonadati</taxon>
        <taxon>Pseudomonadota</taxon>
        <taxon>Alphaproteobacteria</taxon>
        <taxon>Hyphomonadales</taxon>
        <taxon>Hyphomonadaceae</taxon>
        <taxon>Candidatus Viadribacter</taxon>
    </lineage>
</organism>
<gene>
    <name evidence="2" type="ORF">ATE48_17430</name>
</gene>
<dbReference type="InParanoid" id="A0A1B1ALV3"/>
<evidence type="ECO:0008006" key="4">
    <source>
        <dbReference type="Google" id="ProtNLM"/>
    </source>
</evidence>
<protein>
    <recommendedName>
        <fullName evidence="4">Secreted protein</fullName>
    </recommendedName>
</protein>
<dbReference type="EMBL" id="CP013244">
    <property type="protein sequence ID" value="ANP47558.1"/>
    <property type="molecule type" value="Genomic_DNA"/>
</dbReference>
<evidence type="ECO:0000313" key="3">
    <source>
        <dbReference type="Proteomes" id="UP000092498"/>
    </source>
</evidence>
<proteinExistence type="predicted"/>
<name>A0A1B1ALV3_9PROT</name>
<dbReference type="AlphaFoldDB" id="A0A1B1ALV3"/>
<evidence type="ECO:0000313" key="2">
    <source>
        <dbReference type="EMBL" id="ANP47558.1"/>
    </source>
</evidence>
<dbReference type="KEGG" id="cbot:ATE48_17430"/>
<reference evidence="2 3" key="1">
    <citation type="submission" date="2015-11" db="EMBL/GenBank/DDBJ databases">
        <title>Whole-Genome Sequence of Candidatus Oderbacter manganicum from the National Park Lower Oder Valley, Germany.</title>
        <authorList>
            <person name="Braun B."/>
            <person name="Liere K."/>
            <person name="Szewzyk U."/>
        </authorList>
    </citation>
    <scope>NUCLEOTIDE SEQUENCE [LARGE SCALE GENOMIC DNA]</scope>
    <source>
        <strain evidence="2 3">OTSz_A_272</strain>
    </source>
</reference>
<feature type="signal peptide" evidence="1">
    <location>
        <begin position="1"/>
        <end position="16"/>
    </location>
</feature>
<feature type="chain" id="PRO_5008519001" description="Secreted protein" evidence="1">
    <location>
        <begin position="17"/>
        <end position="106"/>
    </location>
</feature>
<keyword evidence="1" id="KW-0732">Signal</keyword>
<dbReference type="Proteomes" id="UP000092498">
    <property type="component" value="Chromosome"/>
</dbReference>
<keyword evidence="3" id="KW-1185">Reference proteome</keyword>
<evidence type="ECO:0000256" key="1">
    <source>
        <dbReference type="SAM" id="SignalP"/>
    </source>
</evidence>